<dbReference type="AlphaFoldDB" id="A0A160PIR0"/>
<evidence type="ECO:0000313" key="1">
    <source>
        <dbReference type="EMBL" id="BAU93407.1"/>
    </source>
</evidence>
<gene>
    <name evidence="1" type="ORF">MPPM_4802</name>
</gene>
<organism evidence="1 2">
    <name type="scientific">Methylorubrum populi</name>
    <dbReference type="NCBI Taxonomy" id="223967"/>
    <lineage>
        <taxon>Bacteria</taxon>
        <taxon>Pseudomonadati</taxon>
        <taxon>Pseudomonadota</taxon>
        <taxon>Alphaproteobacteria</taxon>
        <taxon>Hyphomicrobiales</taxon>
        <taxon>Methylobacteriaceae</taxon>
        <taxon>Methylorubrum</taxon>
    </lineage>
</organism>
<accession>A0A160PIR0</accession>
<proteinExistence type="predicted"/>
<reference evidence="1 2" key="1">
    <citation type="journal article" date="2016" name="Genome Announc.">
        <title>Complete Genome Sequence of Methylobacterium populi P-1M, Isolated from Pink-Pigmented Household Biofilm.</title>
        <authorList>
            <person name="Morohoshi T."/>
            <person name="Ikeda T."/>
        </authorList>
    </citation>
    <scope>NUCLEOTIDE SEQUENCE [LARGE SCALE GENOMIC DNA]</scope>
    <source>
        <strain evidence="1 2">P-1M</strain>
    </source>
</reference>
<sequence>MPRLALSDIQAMPHDVDEARLDALTDEDIRRFKAFEGYADARPVKRSRLRVTFHICQPIEIAKLRAPSVSSTHSKQDRR</sequence>
<dbReference type="Proteomes" id="UP000218288">
    <property type="component" value="Chromosome"/>
</dbReference>
<protein>
    <submittedName>
        <fullName evidence="1">XRE family transcriptional regulator</fullName>
    </submittedName>
</protein>
<evidence type="ECO:0000313" key="2">
    <source>
        <dbReference type="Proteomes" id="UP000218288"/>
    </source>
</evidence>
<name>A0A160PIR0_9HYPH</name>
<dbReference type="EMBL" id="AP014809">
    <property type="protein sequence ID" value="BAU93407.1"/>
    <property type="molecule type" value="Genomic_DNA"/>
</dbReference>